<evidence type="ECO:0000256" key="3">
    <source>
        <dbReference type="ARBA" id="ARBA00022827"/>
    </source>
</evidence>
<dbReference type="Pfam" id="PF01565">
    <property type="entry name" value="FAD_binding_4"/>
    <property type="match status" value="1"/>
</dbReference>
<dbReference type="InterPro" id="IPR016169">
    <property type="entry name" value="FAD-bd_PCMH_sub2"/>
</dbReference>
<dbReference type="InterPro" id="IPR006094">
    <property type="entry name" value="Oxid_FAD_bind_N"/>
</dbReference>
<evidence type="ECO:0000313" key="7">
    <source>
        <dbReference type="EMBL" id="RFU24352.1"/>
    </source>
</evidence>
<dbReference type="InterPro" id="IPR016167">
    <property type="entry name" value="FAD-bd_PCMH_sub1"/>
</dbReference>
<reference evidence="7 8" key="1">
    <citation type="submission" date="2018-05" db="EMBL/GenBank/DDBJ databases">
        <title>Draft genome sequence of Scytalidium lignicola DSM 105466, a ubiquitous saprotrophic fungus.</title>
        <authorList>
            <person name="Buettner E."/>
            <person name="Gebauer A.M."/>
            <person name="Hofrichter M."/>
            <person name="Liers C."/>
            <person name="Kellner H."/>
        </authorList>
    </citation>
    <scope>NUCLEOTIDE SEQUENCE [LARGE SCALE GENOMIC DNA]</scope>
    <source>
        <strain evidence="7 8">DSM 105466</strain>
    </source>
</reference>
<dbReference type="Gene3D" id="3.30.43.10">
    <property type="entry name" value="Uridine Diphospho-n-acetylenolpyruvylglucosamine Reductase, domain 2"/>
    <property type="match status" value="1"/>
</dbReference>
<dbReference type="PROSITE" id="PS51387">
    <property type="entry name" value="FAD_PCMH"/>
    <property type="match status" value="1"/>
</dbReference>
<comment type="similarity">
    <text evidence="1">Belongs to the oxygen-dependent FAD-linked oxidoreductase family.</text>
</comment>
<dbReference type="SUPFAM" id="SSF56176">
    <property type="entry name" value="FAD-binding/transporter-associated domain-like"/>
    <property type="match status" value="1"/>
</dbReference>
<accession>A0A3E2GTJ7</accession>
<dbReference type="InterPro" id="IPR050416">
    <property type="entry name" value="FAD-linked_Oxidoreductase"/>
</dbReference>
<gene>
    <name evidence="7" type="ORF">B7463_g11985</name>
</gene>
<evidence type="ECO:0000256" key="4">
    <source>
        <dbReference type="ARBA" id="ARBA00023002"/>
    </source>
</evidence>
<protein>
    <recommendedName>
        <fullName evidence="6">FAD-binding PCMH-type domain-containing protein</fullName>
    </recommendedName>
</protein>
<keyword evidence="2" id="KW-0285">Flavoprotein</keyword>
<keyword evidence="3" id="KW-0274">FAD</keyword>
<dbReference type="Gene3D" id="3.30.465.10">
    <property type="match status" value="1"/>
</dbReference>
<evidence type="ECO:0000313" key="8">
    <source>
        <dbReference type="Proteomes" id="UP000258309"/>
    </source>
</evidence>
<keyword evidence="5" id="KW-0732">Signal</keyword>
<evidence type="ECO:0000256" key="5">
    <source>
        <dbReference type="SAM" id="SignalP"/>
    </source>
</evidence>
<proteinExistence type="inferred from homology"/>
<evidence type="ECO:0000256" key="2">
    <source>
        <dbReference type="ARBA" id="ARBA00022630"/>
    </source>
</evidence>
<keyword evidence="4" id="KW-0560">Oxidoreductase</keyword>
<sequence length="505" mass="53925">MVARQLQLLSLVAVARSVAGSISPAQVNAATAQAANLPVLACCLLLEAELGSKTSFPQSAPYNASVQSYWSEQDNAVNPTCIVSPNVTADVSVAVGTINQLSRFDLECPFAVRSGGHTPFAASTIENGIVIDLSAISQVMVSEDHTVTSVGPGARWIDAYLKLDAMGLAISGGRVASVGVGGLTTGGFVCDNVANFEVVLADGSAVNANSEEHSDLWYALKGGSNNFGIVTRFDFKTFAQGLLWGGSMVFPIETLPEQLSAFVNFTSSENYDPYASLINSFGYEPAAGAMFVSNSIVYTAPVANPPAFQQYTSIMPQLVNTMRISNLSDFTLELNVGTPYGFRQIFYTGAYANDLGLLTQLANQLNESMQVVNPLKSLENYAMSLEPLPTAITKWGPRTGGNALGLDSSDGDLVLVLLGITWSEEADDDIIINAVTDMFTTFNAYAASKNGLNSYTYLNYAYDTQKPIRGYGPSNVEKLRAVSKKYDPLMVFQKLVPGGFKLFTS</sequence>
<feature type="non-terminal residue" evidence="7">
    <location>
        <position position="505"/>
    </location>
</feature>
<comment type="caution">
    <text evidence="7">The sequence shown here is derived from an EMBL/GenBank/DDBJ whole genome shotgun (WGS) entry which is preliminary data.</text>
</comment>
<feature type="domain" description="FAD-binding PCMH-type" evidence="6">
    <location>
        <begin position="75"/>
        <end position="240"/>
    </location>
</feature>
<dbReference type="PANTHER" id="PTHR42973:SF22">
    <property type="entry name" value="FAD-BINDING PCMH-TYPE DOMAIN-CONTAINING PROTEIN-RELATED"/>
    <property type="match status" value="1"/>
</dbReference>
<dbReference type="OrthoDB" id="2151789at2759"/>
<dbReference type="PANTHER" id="PTHR42973">
    <property type="entry name" value="BINDING OXIDOREDUCTASE, PUTATIVE (AFU_ORTHOLOGUE AFUA_1G17690)-RELATED"/>
    <property type="match status" value="1"/>
</dbReference>
<dbReference type="EMBL" id="NCSJ02000461">
    <property type="protein sequence ID" value="RFU24352.1"/>
    <property type="molecule type" value="Genomic_DNA"/>
</dbReference>
<dbReference type="GO" id="GO:0016491">
    <property type="term" value="F:oxidoreductase activity"/>
    <property type="evidence" value="ECO:0007669"/>
    <property type="project" value="UniProtKB-KW"/>
</dbReference>
<dbReference type="InterPro" id="IPR016166">
    <property type="entry name" value="FAD-bd_PCMH"/>
</dbReference>
<keyword evidence="8" id="KW-1185">Reference proteome</keyword>
<dbReference type="GO" id="GO:0071949">
    <property type="term" value="F:FAD binding"/>
    <property type="evidence" value="ECO:0007669"/>
    <property type="project" value="InterPro"/>
</dbReference>
<dbReference type="InterPro" id="IPR036318">
    <property type="entry name" value="FAD-bd_PCMH-like_sf"/>
</dbReference>
<evidence type="ECO:0000256" key="1">
    <source>
        <dbReference type="ARBA" id="ARBA00005466"/>
    </source>
</evidence>
<dbReference type="AlphaFoldDB" id="A0A3E2GTJ7"/>
<organism evidence="7 8">
    <name type="scientific">Scytalidium lignicola</name>
    <name type="common">Hyphomycete</name>
    <dbReference type="NCBI Taxonomy" id="5539"/>
    <lineage>
        <taxon>Eukaryota</taxon>
        <taxon>Fungi</taxon>
        <taxon>Dikarya</taxon>
        <taxon>Ascomycota</taxon>
        <taxon>Pezizomycotina</taxon>
        <taxon>Leotiomycetes</taxon>
        <taxon>Leotiomycetes incertae sedis</taxon>
        <taxon>Scytalidium</taxon>
    </lineage>
</organism>
<feature type="chain" id="PRO_5017712081" description="FAD-binding PCMH-type domain-containing protein" evidence="5">
    <location>
        <begin position="21"/>
        <end position="505"/>
    </location>
</feature>
<evidence type="ECO:0000259" key="6">
    <source>
        <dbReference type="PROSITE" id="PS51387"/>
    </source>
</evidence>
<feature type="signal peptide" evidence="5">
    <location>
        <begin position="1"/>
        <end position="20"/>
    </location>
</feature>
<name>A0A3E2GTJ7_SCYLI</name>
<dbReference type="STRING" id="5539.A0A3E2GTJ7"/>
<dbReference type="Proteomes" id="UP000258309">
    <property type="component" value="Unassembled WGS sequence"/>
</dbReference>
<dbReference type="OMA" id="YGWTCDS"/>
<feature type="non-terminal residue" evidence="7">
    <location>
        <position position="1"/>
    </location>
</feature>
<dbReference type="Gene3D" id="3.40.462.20">
    <property type="match status" value="1"/>
</dbReference>